<dbReference type="SUPFAM" id="SSF52058">
    <property type="entry name" value="L domain-like"/>
    <property type="match status" value="1"/>
</dbReference>
<evidence type="ECO:0000256" key="2">
    <source>
        <dbReference type="ARBA" id="ARBA00022692"/>
    </source>
</evidence>
<evidence type="ECO:0000256" key="1">
    <source>
        <dbReference type="ARBA" id="ARBA00004479"/>
    </source>
</evidence>
<evidence type="ECO:0000256" key="4">
    <source>
        <dbReference type="ARBA" id="ARBA00022989"/>
    </source>
</evidence>
<comment type="subcellular location">
    <subcellularLocation>
        <location evidence="1">Membrane</location>
        <topology evidence="1">Single-pass type I membrane protein</topology>
    </subcellularLocation>
</comment>
<keyword evidence="7" id="KW-0325">Glycoprotein</keyword>
<dbReference type="Pfam" id="PF00560">
    <property type="entry name" value="LRR_1"/>
    <property type="match status" value="2"/>
</dbReference>
<keyword evidence="4" id="KW-1133">Transmembrane helix</keyword>
<protein>
    <submittedName>
        <fullName evidence="8">Uncharacterized protein</fullName>
    </submittedName>
</protein>
<evidence type="ECO:0000256" key="6">
    <source>
        <dbReference type="ARBA" id="ARBA00023170"/>
    </source>
</evidence>
<keyword evidence="5" id="KW-0472">Membrane</keyword>
<dbReference type="AlphaFoldDB" id="A0A6A2ZDQ6"/>
<dbReference type="Gene3D" id="3.80.10.10">
    <property type="entry name" value="Ribonuclease Inhibitor"/>
    <property type="match status" value="2"/>
</dbReference>
<keyword evidence="2" id="KW-0812">Transmembrane</keyword>
<sequence>MQRPCLDFEPSALLQLEESFVLNRSASAFSKDDSWKLEEWIEGDCCSWDGVECVGNTGHVIGLDLSSSFLYGYIDSNSSLFQLHHLTRLNLSDNDFYGSEIPSAIGNLSMLSQLDLSNSVFSELRNPNLKSLAERLVNLEHLDLDGVIASSVVPRSLASMSSLTYLSLRSCELHGEFPNEVFQLPHFPLISLQ</sequence>
<dbReference type="GO" id="GO:0016020">
    <property type="term" value="C:membrane"/>
    <property type="evidence" value="ECO:0007669"/>
    <property type="project" value="UniProtKB-SubCell"/>
</dbReference>
<accession>A0A6A2ZDQ6</accession>
<keyword evidence="3" id="KW-0732">Signal</keyword>
<reference evidence="8" key="1">
    <citation type="submission" date="2019-09" db="EMBL/GenBank/DDBJ databases">
        <title>Draft genome information of white flower Hibiscus syriacus.</title>
        <authorList>
            <person name="Kim Y.-M."/>
        </authorList>
    </citation>
    <scope>NUCLEOTIDE SEQUENCE [LARGE SCALE GENOMIC DNA]</scope>
    <source>
        <strain evidence="8">YM2019G1</strain>
    </source>
</reference>
<dbReference type="Proteomes" id="UP000436088">
    <property type="component" value="Unassembled WGS sequence"/>
</dbReference>
<gene>
    <name evidence="8" type="ORF">F3Y22_tig00110925pilonHSYRG00047</name>
</gene>
<dbReference type="EMBL" id="VEPZ02001161">
    <property type="protein sequence ID" value="KAE8690151.1"/>
    <property type="molecule type" value="Genomic_DNA"/>
</dbReference>
<evidence type="ECO:0000256" key="5">
    <source>
        <dbReference type="ARBA" id="ARBA00023136"/>
    </source>
</evidence>
<dbReference type="PANTHER" id="PTHR48061">
    <property type="entry name" value="LEUCINE-RICH REPEAT RECEPTOR PROTEIN KINASE EMS1-LIKE-RELATED"/>
    <property type="match status" value="1"/>
</dbReference>
<dbReference type="InterPro" id="IPR032675">
    <property type="entry name" value="LRR_dom_sf"/>
</dbReference>
<evidence type="ECO:0000313" key="9">
    <source>
        <dbReference type="Proteomes" id="UP000436088"/>
    </source>
</evidence>
<evidence type="ECO:0000313" key="8">
    <source>
        <dbReference type="EMBL" id="KAE8690151.1"/>
    </source>
</evidence>
<keyword evidence="6" id="KW-0675">Receptor</keyword>
<evidence type="ECO:0000256" key="7">
    <source>
        <dbReference type="ARBA" id="ARBA00023180"/>
    </source>
</evidence>
<dbReference type="PANTHER" id="PTHR48061:SF12">
    <property type="entry name" value="DISEASE RESISTANCE LIKE PROTEIN"/>
    <property type="match status" value="1"/>
</dbReference>
<dbReference type="InterPro" id="IPR046956">
    <property type="entry name" value="RLP23-like"/>
</dbReference>
<name>A0A6A2ZDQ6_HIBSY</name>
<organism evidence="8 9">
    <name type="scientific">Hibiscus syriacus</name>
    <name type="common">Rose of Sharon</name>
    <dbReference type="NCBI Taxonomy" id="106335"/>
    <lineage>
        <taxon>Eukaryota</taxon>
        <taxon>Viridiplantae</taxon>
        <taxon>Streptophyta</taxon>
        <taxon>Embryophyta</taxon>
        <taxon>Tracheophyta</taxon>
        <taxon>Spermatophyta</taxon>
        <taxon>Magnoliopsida</taxon>
        <taxon>eudicotyledons</taxon>
        <taxon>Gunneridae</taxon>
        <taxon>Pentapetalae</taxon>
        <taxon>rosids</taxon>
        <taxon>malvids</taxon>
        <taxon>Malvales</taxon>
        <taxon>Malvaceae</taxon>
        <taxon>Malvoideae</taxon>
        <taxon>Hibiscus</taxon>
    </lineage>
</organism>
<dbReference type="InterPro" id="IPR001611">
    <property type="entry name" value="Leu-rich_rpt"/>
</dbReference>
<keyword evidence="9" id="KW-1185">Reference proteome</keyword>
<proteinExistence type="predicted"/>
<evidence type="ECO:0000256" key="3">
    <source>
        <dbReference type="ARBA" id="ARBA00022729"/>
    </source>
</evidence>
<comment type="caution">
    <text evidence="8">The sequence shown here is derived from an EMBL/GenBank/DDBJ whole genome shotgun (WGS) entry which is preliminary data.</text>
</comment>